<organism evidence="8 9">
    <name type="scientific">Heterorhabditis bacteriophora</name>
    <name type="common">Entomopathogenic nematode worm</name>
    <dbReference type="NCBI Taxonomy" id="37862"/>
    <lineage>
        <taxon>Eukaryota</taxon>
        <taxon>Metazoa</taxon>
        <taxon>Ecdysozoa</taxon>
        <taxon>Nematoda</taxon>
        <taxon>Chromadorea</taxon>
        <taxon>Rhabditida</taxon>
        <taxon>Rhabditina</taxon>
        <taxon>Rhabditomorpha</taxon>
        <taxon>Strongyloidea</taxon>
        <taxon>Heterorhabditidae</taxon>
        <taxon>Heterorhabditis</taxon>
    </lineage>
</organism>
<evidence type="ECO:0000313" key="9">
    <source>
        <dbReference type="WBParaSite" id="Hba_19517"/>
    </source>
</evidence>
<dbReference type="InterPro" id="IPR036034">
    <property type="entry name" value="PDZ_sf"/>
</dbReference>
<protein>
    <submittedName>
        <fullName evidence="9">PDZ domain-containing protein</fullName>
    </submittedName>
</protein>
<dbReference type="CDD" id="cd23070">
    <property type="entry name" value="PDZ_SNX27-like"/>
    <property type="match status" value="1"/>
</dbReference>
<feature type="domain" description="PDZ" evidence="6">
    <location>
        <begin position="31"/>
        <end position="124"/>
    </location>
</feature>
<dbReference type="Proteomes" id="UP000095283">
    <property type="component" value="Unplaced"/>
</dbReference>
<dbReference type="PANTHER" id="PTHR12431">
    <property type="entry name" value="SORTING NEXIN 17 AND 27"/>
    <property type="match status" value="1"/>
</dbReference>
<dbReference type="FunFam" id="2.30.42.10:FF:000061">
    <property type="entry name" value="sorting nexin-27 isoform X2"/>
    <property type="match status" value="1"/>
</dbReference>
<keyword evidence="5" id="KW-0472">Membrane</keyword>
<dbReference type="SUPFAM" id="SSF50156">
    <property type="entry name" value="PDZ domain-like"/>
    <property type="match status" value="1"/>
</dbReference>
<keyword evidence="4" id="KW-0446">Lipid-binding</keyword>
<dbReference type="SMART" id="SM00228">
    <property type="entry name" value="PDZ"/>
    <property type="match status" value="1"/>
</dbReference>
<dbReference type="PROSITE" id="PS50106">
    <property type="entry name" value="PDZ"/>
    <property type="match status" value="1"/>
</dbReference>
<dbReference type="InterPro" id="IPR000159">
    <property type="entry name" value="RA_dom"/>
</dbReference>
<dbReference type="GO" id="GO:0005769">
    <property type="term" value="C:early endosome"/>
    <property type="evidence" value="ECO:0007669"/>
    <property type="project" value="TreeGrafter"/>
</dbReference>
<evidence type="ECO:0000313" key="8">
    <source>
        <dbReference type="Proteomes" id="UP000095283"/>
    </source>
</evidence>
<dbReference type="Pfam" id="PF00595">
    <property type="entry name" value="PDZ"/>
    <property type="match status" value="1"/>
</dbReference>
<proteinExistence type="predicted"/>
<dbReference type="Pfam" id="PF00788">
    <property type="entry name" value="RA"/>
    <property type="match status" value="1"/>
</dbReference>
<dbReference type="GO" id="GO:0006886">
    <property type="term" value="P:intracellular protein transport"/>
    <property type="evidence" value="ECO:0007669"/>
    <property type="project" value="TreeGrafter"/>
</dbReference>
<keyword evidence="8" id="KW-1185">Reference proteome</keyword>
<reference evidence="9" key="1">
    <citation type="submission" date="2016-11" db="UniProtKB">
        <authorList>
            <consortium name="WormBaseParasite"/>
        </authorList>
    </citation>
    <scope>IDENTIFICATION</scope>
</reference>
<evidence type="ECO:0000259" key="7">
    <source>
        <dbReference type="PROSITE" id="PS50200"/>
    </source>
</evidence>
<dbReference type="Gene3D" id="2.30.42.10">
    <property type="match status" value="1"/>
</dbReference>
<keyword evidence="3" id="KW-0967">Endosome</keyword>
<dbReference type="GO" id="GO:0035091">
    <property type="term" value="F:phosphatidylinositol binding"/>
    <property type="evidence" value="ECO:0007669"/>
    <property type="project" value="TreeGrafter"/>
</dbReference>
<evidence type="ECO:0000256" key="1">
    <source>
        <dbReference type="ARBA" id="ARBA00004177"/>
    </source>
</evidence>
<dbReference type="Gene3D" id="1.20.80.60">
    <property type="match status" value="1"/>
</dbReference>
<feature type="domain" description="Ras-associating" evidence="7">
    <location>
        <begin position="162"/>
        <end position="250"/>
    </location>
</feature>
<dbReference type="AlphaFoldDB" id="A0A1I7XP05"/>
<evidence type="ECO:0000259" key="6">
    <source>
        <dbReference type="PROSITE" id="PS50106"/>
    </source>
</evidence>
<evidence type="ECO:0000256" key="2">
    <source>
        <dbReference type="ARBA" id="ARBA00004184"/>
    </source>
</evidence>
<accession>A0A1I7XP05</accession>
<dbReference type="PROSITE" id="PS50200">
    <property type="entry name" value="RA"/>
    <property type="match status" value="1"/>
</dbReference>
<evidence type="ECO:0000256" key="4">
    <source>
        <dbReference type="ARBA" id="ARBA00023121"/>
    </source>
</evidence>
<dbReference type="Gene3D" id="3.10.20.90">
    <property type="entry name" value="Phosphatidylinositol 3-kinase Catalytic Subunit, Chain A, domain 1"/>
    <property type="match status" value="1"/>
</dbReference>
<dbReference type="GO" id="GO:0007165">
    <property type="term" value="P:signal transduction"/>
    <property type="evidence" value="ECO:0007669"/>
    <property type="project" value="InterPro"/>
</dbReference>
<dbReference type="GO" id="GO:0032456">
    <property type="term" value="P:endocytic recycling"/>
    <property type="evidence" value="ECO:0007669"/>
    <property type="project" value="TreeGrafter"/>
</dbReference>
<dbReference type="PANTHER" id="PTHR12431:SF19">
    <property type="entry name" value="SORTING NEXIN-27"/>
    <property type="match status" value="1"/>
</dbReference>
<dbReference type="InterPro" id="IPR001478">
    <property type="entry name" value="PDZ"/>
</dbReference>
<sequence length="353" mass="39928">MYDDSDESSDDNRQNNQAQCRRAIFDPKPHLVTIVKTNTGFGFNVKGQVSEGGQLRSLNGELYAPLQHVSAVLPNGAAERANLRRGDRILEVNGVNVEGATHRQVVDLIKHGGDKLTMIVISVPDSDVDRGLEQYVERVCSVRVIADSDIMQDFLMECDPVCEVDIRVIMPDLTSLTLTIRRNASTSLLFAMLMRKLNMSRDMAHCCALFETMEQGFERKLLEGESPHSLYVQNYSSASSSCLILRKWVFDIERERYMCKKDPLFLQFVYYQAVHDVNEGHIKSSQKMYHLKAMQTENNAENFLDVVRGMDGYNQVTFPHCGCAMRRDGNVVMVINFKSLVLKADPDSEVVQT</sequence>
<evidence type="ECO:0000256" key="5">
    <source>
        <dbReference type="ARBA" id="ARBA00023136"/>
    </source>
</evidence>
<name>A0A1I7XP05_HETBA</name>
<dbReference type="WBParaSite" id="Hba_19517">
    <property type="protein sequence ID" value="Hba_19517"/>
    <property type="gene ID" value="Hba_19517"/>
</dbReference>
<comment type="subcellular location">
    <subcellularLocation>
        <location evidence="2">Endomembrane system</location>
        <topology evidence="2">Peripheral membrane protein</topology>
    </subcellularLocation>
    <subcellularLocation>
        <location evidence="1">Endosome</location>
    </subcellularLocation>
</comment>
<evidence type="ECO:0000256" key="3">
    <source>
        <dbReference type="ARBA" id="ARBA00022753"/>
    </source>
</evidence>